<dbReference type="Proteomes" id="UP001054945">
    <property type="component" value="Unassembled WGS sequence"/>
</dbReference>
<organism evidence="1 2">
    <name type="scientific">Caerostris extrusa</name>
    <name type="common">Bark spider</name>
    <name type="synonym">Caerostris bankana</name>
    <dbReference type="NCBI Taxonomy" id="172846"/>
    <lineage>
        <taxon>Eukaryota</taxon>
        <taxon>Metazoa</taxon>
        <taxon>Ecdysozoa</taxon>
        <taxon>Arthropoda</taxon>
        <taxon>Chelicerata</taxon>
        <taxon>Arachnida</taxon>
        <taxon>Araneae</taxon>
        <taxon>Araneomorphae</taxon>
        <taxon>Entelegynae</taxon>
        <taxon>Araneoidea</taxon>
        <taxon>Araneidae</taxon>
        <taxon>Caerostris</taxon>
    </lineage>
</organism>
<gene>
    <name evidence="1" type="ORF">CEXT_179691</name>
</gene>
<name>A0AAV4WDQ0_CAEEX</name>
<comment type="caution">
    <text evidence="1">The sequence shown here is derived from an EMBL/GenBank/DDBJ whole genome shotgun (WGS) entry which is preliminary data.</text>
</comment>
<dbReference type="EMBL" id="BPLR01015950">
    <property type="protein sequence ID" value="GIY79979.1"/>
    <property type="molecule type" value="Genomic_DNA"/>
</dbReference>
<evidence type="ECO:0000313" key="1">
    <source>
        <dbReference type="EMBL" id="GIY79979.1"/>
    </source>
</evidence>
<sequence>MILPISQRHDLCILLKTHILFPNKSLKREIPSIRVVPSALRPILSIKPSKESFPKILFTPNDTFQKYSSNRSFNTLQAPH</sequence>
<proteinExistence type="predicted"/>
<protein>
    <submittedName>
        <fullName evidence="1">Uncharacterized protein</fullName>
    </submittedName>
</protein>
<accession>A0AAV4WDQ0</accession>
<reference evidence="1 2" key="1">
    <citation type="submission" date="2021-06" db="EMBL/GenBank/DDBJ databases">
        <title>Caerostris extrusa draft genome.</title>
        <authorList>
            <person name="Kono N."/>
            <person name="Arakawa K."/>
        </authorList>
    </citation>
    <scope>NUCLEOTIDE SEQUENCE [LARGE SCALE GENOMIC DNA]</scope>
</reference>
<dbReference type="AlphaFoldDB" id="A0AAV4WDQ0"/>
<evidence type="ECO:0000313" key="2">
    <source>
        <dbReference type="Proteomes" id="UP001054945"/>
    </source>
</evidence>
<keyword evidence="2" id="KW-1185">Reference proteome</keyword>